<gene>
    <name evidence="8" type="ordered locus">HRM2_06390</name>
</gene>
<dbReference type="Proteomes" id="UP000000442">
    <property type="component" value="Chromosome"/>
</dbReference>
<comment type="similarity">
    <text evidence="2">Belongs to the Rht family.</text>
</comment>
<evidence type="ECO:0000256" key="4">
    <source>
        <dbReference type="ARBA" id="ARBA00022692"/>
    </source>
</evidence>
<dbReference type="AlphaFoldDB" id="C0QIW3"/>
<keyword evidence="6 7" id="KW-0472">Membrane</keyword>
<evidence type="ECO:0000313" key="8">
    <source>
        <dbReference type="EMBL" id="ACN13753.1"/>
    </source>
</evidence>
<evidence type="ECO:0000256" key="5">
    <source>
        <dbReference type="ARBA" id="ARBA00022989"/>
    </source>
</evidence>
<evidence type="ECO:0000256" key="3">
    <source>
        <dbReference type="ARBA" id="ARBA00022475"/>
    </source>
</evidence>
<keyword evidence="3" id="KW-1003">Cell membrane</keyword>
<keyword evidence="9" id="KW-1185">Reference proteome</keyword>
<dbReference type="PANTHER" id="PTHR30086:SF14">
    <property type="entry name" value="HOMOSERINE_HOMOSERINE LACTONE EFFLUX PROTEIN"/>
    <property type="match status" value="1"/>
</dbReference>
<dbReference type="GO" id="GO:0042970">
    <property type="term" value="F:homoserine transmembrane transporter activity"/>
    <property type="evidence" value="ECO:0007669"/>
    <property type="project" value="TreeGrafter"/>
</dbReference>
<dbReference type="STRING" id="177437.HRM2_06390"/>
<dbReference type="KEGG" id="dat:HRM2_06390"/>
<evidence type="ECO:0000256" key="1">
    <source>
        <dbReference type="ARBA" id="ARBA00004651"/>
    </source>
</evidence>
<dbReference type="InterPro" id="IPR001123">
    <property type="entry name" value="LeuE-type"/>
</dbReference>
<dbReference type="eggNOG" id="COG1280">
    <property type="taxonomic scope" value="Bacteria"/>
</dbReference>
<dbReference type="Pfam" id="PF01810">
    <property type="entry name" value="LysE"/>
    <property type="match status" value="1"/>
</dbReference>
<evidence type="ECO:0000313" key="9">
    <source>
        <dbReference type="Proteomes" id="UP000000442"/>
    </source>
</evidence>
<dbReference type="EMBL" id="CP001087">
    <property type="protein sequence ID" value="ACN13753.1"/>
    <property type="molecule type" value="Genomic_DNA"/>
</dbReference>
<reference evidence="8 9" key="1">
    <citation type="journal article" date="2009" name="Environ. Microbiol.">
        <title>Genome sequence of Desulfobacterium autotrophicum HRM2, a marine sulfate reducer oxidizing organic carbon completely to carbon dioxide.</title>
        <authorList>
            <person name="Strittmatter A.W."/>
            <person name="Liesegang H."/>
            <person name="Rabus R."/>
            <person name="Decker I."/>
            <person name="Amann J."/>
            <person name="Andres S."/>
            <person name="Henne A."/>
            <person name="Fricke W.F."/>
            <person name="Martinez-Arias R."/>
            <person name="Bartels D."/>
            <person name="Goesmann A."/>
            <person name="Krause L."/>
            <person name="Puehler A."/>
            <person name="Klenk H.P."/>
            <person name="Richter M."/>
            <person name="Schuler M."/>
            <person name="Gloeckner F.O."/>
            <person name="Meyerdierks A."/>
            <person name="Gottschalk G."/>
            <person name="Amann R."/>
        </authorList>
    </citation>
    <scope>NUCLEOTIDE SEQUENCE [LARGE SCALE GENOMIC DNA]</scope>
    <source>
        <strain evidence="9">ATCC 43914 / DSM 3382 / HRM2</strain>
    </source>
</reference>
<feature type="transmembrane region" description="Helical" evidence="7">
    <location>
        <begin position="92"/>
        <end position="114"/>
    </location>
</feature>
<evidence type="ECO:0000256" key="2">
    <source>
        <dbReference type="ARBA" id="ARBA00007928"/>
    </source>
</evidence>
<dbReference type="GO" id="GO:0005886">
    <property type="term" value="C:plasma membrane"/>
    <property type="evidence" value="ECO:0007669"/>
    <property type="project" value="UniProtKB-SubCell"/>
</dbReference>
<name>C0QIW3_DESAH</name>
<feature type="transmembrane region" description="Helical" evidence="7">
    <location>
        <begin position="198"/>
        <end position="227"/>
    </location>
</feature>
<sequence>MDIRVKKTLGLIVLTRLPLTQIQAGNNQNPVAVISAGVAIKGYRSESFSLQSPRTNNIKPMSGRNVIPLFYGGLLTKPFWPCRERDSMINDYMIYVTIAITITAIPGPAVVLTIKNSMRYGYKIAILNILGNFMAMVILATLSAVGLGAIILASSSLFSALKVLGCIYLVYLGIKVWRTPHTDKNIQPQSKRRQTRALLSVFKEGFGVGISNPKAIAFFTALFPQFIDPARSFIPQFLILILTIEGISFLVLSSYALLSAVASPYLSQKKPMTFFNKLTGAAFIAFGLALIYED</sequence>
<protein>
    <submittedName>
        <fullName evidence="8">Threonine efflux protein</fullName>
    </submittedName>
</protein>
<feature type="transmembrane region" description="Helical" evidence="7">
    <location>
        <begin position="126"/>
        <end position="151"/>
    </location>
</feature>
<feature type="transmembrane region" description="Helical" evidence="7">
    <location>
        <begin position="233"/>
        <end position="262"/>
    </location>
</feature>
<evidence type="ECO:0000256" key="6">
    <source>
        <dbReference type="ARBA" id="ARBA00023136"/>
    </source>
</evidence>
<feature type="transmembrane region" description="Helical" evidence="7">
    <location>
        <begin position="274"/>
        <end position="292"/>
    </location>
</feature>
<accession>C0QIW3</accession>
<organism evidence="8 9">
    <name type="scientific">Desulforapulum autotrophicum (strain ATCC 43914 / DSM 3382 / VKM B-1955 / HRM2)</name>
    <name type="common">Desulfobacterium autotrophicum</name>
    <dbReference type="NCBI Taxonomy" id="177437"/>
    <lineage>
        <taxon>Bacteria</taxon>
        <taxon>Pseudomonadati</taxon>
        <taxon>Thermodesulfobacteriota</taxon>
        <taxon>Desulfobacteria</taxon>
        <taxon>Desulfobacterales</taxon>
        <taxon>Desulfobacteraceae</taxon>
        <taxon>Desulforapulum</taxon>
    </lineage>
</organism>
<proteinExistence type="inferred from homology"/>
<dbReference type="HOGENOM" id="CLU_079569_2_3_7"/>
<keyword evidence="5 7" id="KW-1133">Transmembrane helix</keyword>
<evidence type="ECO:0000256" key="7">
    <source>
        <dbReference type="SAM" id="Phobius"/>
    </source>
</evidence>
<keyword evidence="4 7" id="KW-0812">Transmembrane</keyword>
<comment type="subcellular location">
    <subcellularLocation>
        <location evidence="1">Cell membrane</location>
        <topology evidence="1">Multi-pass membrane protein</topology>
    </subcellularLocation>
</comment>
<dbReference type="PANTHER" id="PTHR30086">
    <property type="entry name" value="ARGININE EXPORTER PROTEIN ARGO"/>
    <property type="match status" value="1"/>
</dbReference>
<feature type="transmembrane region" description="Helical" evidence="7">
    <location>
        <begin position="157"/>
        <end position="177"/>
    </location>
</feature>